<dbReference type="Proteomes" id="UP000192980">
    <property type="component" value="Unassembled WGS sequence"/>
</dbReference>
<keyword evidence="1" id="KW-0812">Transmembrane</keyword>
<sequence>MPQKTNINNSNTAIKVFNIQKKAIKYSLLSTAVLFSPIFYLFYSKALFSKIQSRRFVMLA</sequence>
<keyword evidence="3" id="KW-1185">Reference proteome</keyword>
<evidence type="ECO:0000313" key="2">
    <source>
        <dbReference type="EMBL" id="SMG46631.1"/>
    </source>
</evidence>
<keyword evidence="1" id="KW-0472">Membrane</keyword>
<dbReference type="STRING" id="561061.SAMN05660862_3328"/>
<keyword evidence="1" id="KW-1133">Transmembrane helix</keyword>
<gene>
    <name evidence="2" type="ORF">SAMN05660862_3328</name>
</gene>
<evidence type="ECO:0000256" key="1">
    <source>
        <dbReference type="SAM" id="Phobius"/>
    </source>
</evidence>
<proteinExistence type="predicted"/>
<protein>
    <submittedName>
        <fullName evidence="2">Uncharacterized protein</fullName>
    </submittedName>
</protein>
<accession>A0A1X7KYI5</accession>
<feature type="transmembrane region" description="Helical" evidence="1">
    <location>
        <begin position="26"/>
        <end position="48"/>
    </location>
</feature>
<evidence type="ECO:0000313" key="3">
    <source>
        <dbReference type="Proteomes" id="UP000192980"/>
    </source>
</evidence>
<organism evidence="2 3">
    <name type="scientific">Sphingobacterium psychroaquaticum</name>
    <dbReference type="NCBI Taxonomy" id="561061"/>
    <lineage>
        <taxon>Bacteria</taxon>
        <taxon>Pseudomonadati</taxon>
        <taxon>Bacteroidota</taxon>
        <taxon>Sphingobacteriia</taxon>
        <taxon>Sphingobacteriales</taxon>
        <taxon>Sphingobacteriaceae</taxon>
        <taxon>Sphingobacterium</taxon>
    </lineage>
</organism>
<name>A0A1X7KYI5_9SPHI</name>
<reference evidence="2 3" key="1">
    <citation type="submission" date="2017-04" db="EMBL/GenBank/DDBJ databases">
        <authorList>
            <person name="Afonso C.L."/>
            <person name="Miller P.J."/>
            <person name="Scott M.A."/>
            <person name="Spackman E."/>
            <person name="Goraichik I."/>
            <person name="Dimitrov K.M."/>
            <person name="Suarez D.L."/>
            <person name="Swayne D.E."/>
        </authorList>
    </citation>
    <scope>NUCLEOTIDE SEQUENCE [LARGE SCALE GENOMIC DNA]</scope>
    <source>
        <strain evidence="2 3">DSM 22418</strain>
    </source>
</reference>
<dbReference type="EMBL" id="FXAU01000007">
    <property type="protein sequence ID" value="SMG46631.1"/>
    <property type="molecule type" value="Genomic_DNA"/>
</dbReference>
<dbReference type="AlphaFoldDB" id="A0A1X7KYI5"/>